<comment type="cofactor">
    <cofactor evidence="1">
        <name>Mg(2+)</name>
        <dbReference type="ChEBI" id="CHEBI:18420"/>
    </cofactor>
</comment>
<sequence>MNQKMLFIYNPFSGKARIKNHLSSIIDAFVKGGYDVTVRPTQKPLDALETVREKASAYDTLVVCGGDGTLNESVKGLLSLPPSQRTPLGYIPAGCTNDYAATLHIPKNMSKAAMNILEGRPFLCDAGRFNDNYFVYIAAFGAFTQVSYNTPQKFKNIFGHAAYLLEGIKRLPGIRSTHLRVTSGQTQIEGEFILGMVSNTRSVGGFKSKGQLGAKLNDGLFEVILVKNPNNAMELQNIISDFMRRNPSSPYCTIFKAASVRFESEEAVGWTLDGENGGVHKTVAIQNLNKAFTMITRDQPGLFD</sequence>
<dbReference type="CDD" id="cd03128">
    <property type="entry name" value="GAT_1"/>
    <property type="match status" value="1"/>
</dbReference>
<evidence type="ECO:0000313" key="10">
    <source>
        <dbReference type="EMBL" id="HIQ81053.1"/>
    </source>
</evidence>
<reference evidence="10" key="1">
    <citation type="submission" date="2020-10" db="EMBL/GenBank/DDBJ databases">
        <authorList>
            <person name="Gilroy R."/>
        </authorList>
    </citation>
    <scope>NUCLEOTIDE SEQUENCE</scope>
    <source>
        <strain evidence="10">ChiSjej1B19-3389</strain>
    </source>
</reference>
<evidence type="ECO:0000256" key="8">
    <source>
        <dbReference type="ARBA" id="ARBA00023264"/>
    </source>
</evidence>
<evidence type="ECO:0000313" key="11">
    <source>
        <dbReference type="Proteomes" id="UP000886787"/>
    </source>
</evidence>
<evidence type="ECO:0000256" key="3">
    <source>
        <dbReference type="ARBA" id="ARBA00022516"/>
    </source>
</evidence>
<dbReference type="InterPro" id="IPR016064">
    <property type="entry name" value="NAD/diacylglycerol_kinase_sf"/>
</dbReference>
<comment type="caution">
    <text evidence="10">The sequence shown here is derived from an EMBL/GenBank/DDBJ whole genome shotgun (WGS) entry which is preliminary data.</text>
</comment>
<keyword evidence="10" id="KW-0808">Transferase</keyword>
<protein>
    <submittedName>
        <fullName evidence="10">YegS/Rv2252/BmrU family lipid kinase</fullName>
    </submittedName>
</protein>
<proteinExistence type="inferred from homology"/>
<dbReference type="GO" id="GO:0046872">
    <property type="term" value="F:metal ion binding"/>
    <property type="evidence" value="ECO:0007669"/>
    <property type="project" value="UniProtKB-KW"/>
</dbReference>
<keyword evidence="10" id="KW-0418">Kinase</keyword>
<keyword evidence="8" id="KW-1208">Phospholipid metabolism</keyword>
<dbReference type="InterPro" id="IPR001206">
    <property type="entry name" value="Diacylglycerol_kinase_cat_dom"/>
</dbReference>
<dbReference type="PROSITE" id="PS50146">
    <property type="entry name" value="DAGK"/>
    <property type="match status" value="1"/>
</dbReference>
<evidence type="ECO:0000256" key="4">
    <source>
        <dbReference type="ARBA" id="ARBA00022723"/>
    </source>
</evidence>
<keyword evidence="6" id="KW-0443">Lipid metabolism</keyword>
<dbReference type="InterPro" id="IPR050187">
    <property type="entry name" value="Lipid_Phosphate_FormReg"/>
</dbReference>
<comment type="similarity">
    <text evidence="2">Belongs to the diacylglycerol/lipid kinase family.</text>
</comment>
<evidence type="ECO:0000256" key="6">
    <source>
        <dbReference type="ARBA" id="ARBA00023098"/>
    </source>
</evidence>
<dbReference type="InterPro" id="IPR017438">
    <property type="entry name" value="ATP-NAD_kinase_N"/>
</dbReference>
<reference evidence="10" key="2">
    <citation type="journal article" date="2021" name="PeerJ">
        <title>Extensive microbial diversity within the chicken gut microbiome revealed by metagenomics and culture.</title>
        <authorList>
            <person name="Gilroy R."/>
            <person name="Ravi A."/>
            <person name="Getino M."/>
            <person name="Pursley I."/>
            <person name="Horton D.L."/>
            <person name="Alikhan N.F."/>
            <person name="Baker D."/>
            <person name="Gharbi K."/>
            <person name="Hall N."/>
            <person name="Watson M."/>
            <person name="Adriaenssens E.M."/>
            <person name="Foster-Nyarko E."/>
            <person name="Jarju S."/>
            <person name="Secka A."/>
            <person name="Antonio M."/>
            <person name="Oren A."/>
            <person name="Chaudhuri R.R."/>
            <person name="La Ragione R."/>
            <person name="Hildebrand F."/>
            <person name="Pallen M.J."/>
        </authorList>
    </citation>
    <scope>NUCLEOTIDE SEQUENCE</scope>
    <source>
        <strain evidence="10">ChiSjej1B19-3389</strain>
    </source>
</reference>
<accession>A0A9D1CV00</accession>
<evidence type="ECO:0000256" key="7">
    <source>
        <dbReference type="ARBA" id="ARBA00023209"/>
    </source>
</evidence>
<dbReference type="SUPFAM" id="SSF111331">
    <property type="entry name" value="NAD kinase/diacylglycerol kinase-like"/>
    <property type="match status" value="1"/>
</dbReference>
<name>A0A9D1CV00_9FIRM</name>
<dbReference type="Gene3D" id="2.60.200.40">
    <property type="match status" value="1"/>
</dbReference>
<dbReference type="GO" id="GO:0005524">
    <property type="term" value="F:ATP binding"/>
    <property type="evidence" value="ECO:0007669"/>
    <property type="project" value="InterPro"/>
</dbReference>
<keyword evidence="3" id="KW-0444">Lipid biosynthesis</keyword>
<dbReference type="Proteomes" id="UP000886787">
    <property type="component" value="Unassembled WGS sequence"/>
</dbReference>
<dbReference type="InterPro" id="IPR005218">
    <property type="entry name" value="Diacylglycerol/lipid_kinase"/>
</dbReference>
<dbReference type="GO" id="GO:0004143">
    <property type="term" value="F:ATP-dependent diacylglycerol kinase activity"/>
    <property type="evidence" value="ECO:0007669"/>
    <property type="project" value="TreeGrafter"/>
</dbReference>
<dbReference type="PANTHER" id="PTHR12358:SF106">
    <property type="entry name" value="LIPID KINASE YEGS"/>
    <property type="match status" value="1"/>
</dbReference>
<evidence type="ECO:0000256" key="2">
    <source>
        <dbReference type="ARBA" id="ARBA00005983"/>
    </source>
</evidence>
<evidence type="ECO:0000256" key="5">
    <source>
        <dbReference type="ARBA" id="ARBA00022842"/>
    </source>
</evidence>
<dbReference type="NCBIfam" id="TIGR00147">
    <property type="entry name" value="YegS/Rv2252/BmrU family lipid kinase"/>
    <property type="match status" value="1"/>
</dbReference>
<dbReference type="EMBL" id="DVFW01000033">
    <property type="protein sequence ID" value="HIQ81053.1"/>
    <property type="molecule type" value="Genomic_DNA"/>
</dbReference>
<organism evidence="10 11">
    <name type="scientific">Candidatus Scatavimonas merdigallinarum</name>
    <dbReference type="NCBI Taxonomy" id="2840914"/>
    <lineage>
        <taxon>Bacteria</taxon>
        <taxon>Bacillati</taxon>
        <taxon>Bacillota</taxon>
        <taxon>Clostridia</taxon>
        <taxon>Eubacteriales</taxon>
        <taxon>Oscillospiraceae</taxon>
        <taxon>Oscillospiraceae incertae sedis</taxon>
        <taxon>Candidatus Scatavimonas</taxon>
    </lineage>
</organism>
<keyword evidence="4" id="KW-0479">Metal-binding</keyword>
<dbReference type="PANTHER" id="PTHR12358">
    <property type="entry name" value="SPHINGOSINE KINASE"/>
    <property type="match status" value="1"/>
</dbReference>
<evidence type="ECO:0000256" key="1">
    <source>
        <dbReference type="ARBA" id="ARBA00001946"/>
    </source>
</evidence>
<evidence type="ECO:0000259" key="9">
    <source>
        <dbReference type="PROSITE" id="PS50146"/>
    </source>
</evidence>
<dbReference type="GO" id="GO:0008654">
    <property type="term" value="P:phospholipid biosynthetic process"/>
    <property type="evidence" value="ECO:0007669"/>
    <property type="project" value="UniProtKB-KW"/>
</dbReference>
<feature type="domain" description="DAGKc" evidence="9">
    <location>
        <begin position="1"/>
        <end position="133"/>
    </location>
</feature>
<dbReference type="Pfam" id="PF00781">
    <property type="entry name" value="DAGK_cat"/>
    <property type="match status" value="1"/>
</dbReference>
<keyword evidence="7" id="KW-0594">Phospholipid biosynthesis</keyword>
<dbReference type="Gene3D" id="3.40.50.10330">
    <property type="entry name" value="Probable inorganic polyphosphate/atp-NAD kinase, domain 1"/>
    <property type="match status" value="1"/>
</dbReference>
<gene>
    <name evidence="10" type="ORF">IAD32_07210</name>
</gene>
<keyword evidence="5" id="KW-0460">Magnesium</keyword>
<dbReference type="SMART" id="SM00046">
    <property type="entry name" value="DAGKc"/>
    <property type="match status" value="1"/>
</dbReference>
<dbReference type="AlphaFoldDB" id="A0A9D1CV00"/>
<dbReference type="GO" id="GO:0005886">
    <property type="term" value="C:plasma membrane"/>
    <property type="evidence" value="ECO:0007669"/>
    <property type="project" value="TreeGrafter"/>
</dbReference>